<dbReference type="AlphaFoldDB" id="A0A9E9LCD0"/>
<dbReference type="GO" id="GO:0005737">
    <property type="term" value="C:cytoplasm"/>
    <property type="evidence" value="ECO:0007669"/>
    <property type="project" value="TreeGrafter"/>
</dbReference>
<dbReference type="EC" id="6.3.4.15" evidence="3"/>
<dbReference type="InterPro" id="IPR004143">
    <property type="entry name" value="BPL_LPL_catalytic"/>
</dbReference>
<dbReference type="SUPFAM" id="SSF55681">
    <property type="entry name" value="Class II aaRS and biotin synthetases"/>
    <property type="match status" value="1"/>
</dbReference>
<protein>
    <submittedName>
        <fullName evidence="3">Biotin--[acetyl-CoA-carboxylase] ligase</fullName>
        <ecNumber evidence="3">6.3.4.15</ecNumber>
    </submittedName>
</protein>
<proteinExistence type="predicted"/>
<evidence type="ECO:0000256" key="1">
    <source>
        <dbReference type="ARBA" id="ARBA00022598"/>
    </source>
</evidence>
<name>A0A9E9LCD0_9BURK</name>
<accession>A0A9E9LCD0</accession>
<evidence type="ECO:0000313" key="3">
    <source>
        <dbReference type="EMBL" id="WAV91520.1"/>
    </source>
</evidence>
<dbReference type="InterPro" id="IPR004408">
    <property type="entry name" value="Biotin_CoA_COase_ligase"/>
</dbReference>
<feature type="domain" description="BPL/LPL catalytic" evidence="2">
    <location>
        <begin position="1"/>
        <end position="181"/>
    </location>
</feature>
<dbReference type="PANTHER" id="PTHR12835:SF5">
    <property type="entry name" value="BIOTIN--PROTEIN LIGASE"/>
    <property type="match status" value="1"/>
</dbReference>
<dbReference type="NCBIfam" id="TIGR00121">
    <property type="entry name" value="birA_ligase"/>
    <property type="match status" value="1"/>
</dbReference>
<sequence>MRRNNMLTVLESTGSVLDCAWKMVADSGLFVFDAVLSYEQTAGRGQYGRSWISPRGNVYAAVRLPSVAPFDNMEAALALSCCIAATLSDFGFDTKIKWTNDLVIDGGKVAGILLEQKGDKLIAGFGINVMSCPDSGALRQDAALPATCLYNINPQAAANLTPETIVENLVDRLKTLDLRKFAGSWRTEALSRLLWLHEAVCLDVDGISIRGVLAGIDEHGGLMLATPEGIVNHMRGTLRKV</sequence>
<dbReference type="RefSeq" id="WP_269316087.1">
    <property type="nucleotide sequence ID" value="NZ_CP098251.1"/>
</dbReference>
<organism evidence="3">
    <name type="scientific">Oxalobacter aliiformigenes</name>
    <dbReference type="NCBI Taxonomy" id="2946593"/>
    <lineage>
        <taxon>Bacteria</taxon>
        <taxon>Pseudomonadati</taxon>
        <taxon>Pseudomonadota</taxon>
        <taxon>Betaproteobacteria</taxon>
        <taxon>Burkholderiales</taxon>
        <taxon>Oxalobacteraceae</taxon>
        <taxon>Oxalobacter</taxon>
    </lineage>
</organism>
<dbReference type="InterPro" id="IPR045864">
    <property type="entry name" value="aa-tRNA-synth_II/BPL/LPL"/>
</dbReference>
<reference evidence="3" key="1">
    <citation type="journal article" date="2022" name="Front. Microbiol.">
        <title>New perspectives on an old grouping: The genomic and phenotypic variability of Oxalobacter formigenes and the implications for calcium oxalate stone prevention.</title>
        <authorList>
            <person name="Chmiel J.A."/>
            <person name="Carr C."/>
            <person name="Stuivenberg G.A."/>
            <person name="Venema R."/>
            <person name="Chanyi R.M."/>
            <person name="Al K.F."/>
            <person name="Giguere D."/>
            <person name="Say H."/>
            <person name="Akouris P.P."/>
            <person name="Dominguez Romero S.A."/>
            <person name="Kwong A."/>
            <person name="Tai V."/>
            <person name="Koval S.F."/>
            <person name="Razvi H."/>
            <person name="Bjazevic J."/>
            <person name="Burton J.P."/>
        </authorList>
    </citation>
    <scope>NUCLEOTIDE SEQUENCE</scope>
    <source>
        <strain evidence="3">OxK</strain>
    </source>
</reference>
<dbReference type="PANTHER" id="PTHR12835">
    <property type="entry name" value="BIOTIN PROTEIN LIGASE"/>
    <property type="match status" value="1"/>
</dbReference>
<evidence type="ECO:0000259" key="2">
    <source>
        <dbReference type="PROSITE" id="PS51733"/>
    </source>
</evidence>
<dbReference type="PROSITE" id="PS51733">
    <property type="entry name" value="BPL_LPL_CATALYTIC"/>
    <property type="match status" value="1"/>
</dbReference>
<dbReference type="GO" id="GO:0004077">
    <property type="term" value="F:biotin--[biotin carboxyl-carrier protein] ligase activity"/>
    <property type="evidence" value="ECO:0007669"/>
    <property type="project" value="UniProtKB-EC"/>
</dbReference>
<gene>
    <name evidence="3" type="ORF">NB646_01790</name>
</gene>
<dbReference type="Pfam" id="PF03099">
    <property type="entry name" value="BPL_LplA_LipB"/>
    <property type="match status" value="1"/>
</dbReference>
<keyword evidence="1 3" id="KW-0436">Ligase</keyword>
<dbReference type="Gene3D" id="3.30.930.10">
    <property type="entry name" value="Bira Bifunctional Protein, Domain 2"/>
    <property type="match status" value="1"/>
</dbReference>
<dbReference type="EMBL" id="CP098251">
    <property type="protein sequence ID" value="WAV91520.1"/>
    <property type="molecule type" value="Genomic_DNA"/>
</dbReference>
<dbReference type="Proteomes" id="UP001164819">
    <property type="component" value="Chromosome"/>
</dbReference>